<dbReference type="AlphaFoldDB" id="A0A2T2YNV6"/>
<dbReference type="OrthoDB" id="4774596at2"/>
<dbReference type="PANTHER" id="PTHR38436:SF1">
    <property type="entry name" value="ESTER CYCLASE"/>
    <property type="match status" value="1"/>
</dbReference>
<sequence length="145" mass="16620">MVPPIISSKEIVKAFLTEVRSGKAPDQAKKYLAETVLAHQLNSEKKTTVTRTPENYAAHVRELLTQYGNYTFEITKLLADGDKVYARWKQSGHHLTNLDGYNATGKPLNEIASAVYRVKNGKIMEYWIQMDRFGFEQQLQQQQEN</sequence>
<dbReference type="SUPFAM" id="SSF54427">
    <property type="entry name" value="NTF2-like"/>
    <property type="match status" value="1"/>
</dbReference>
<dbReference type="PANTHER" id="PTHR38436">
    <property type="entry name" value="POLYKETIDE CYCLASE SNOAL-LIKE DOMAIN"/>
    <property type="match status" value="1"/>
</dbReference>
<dbReference type="InterPro" id="IPR032710">
    <property type="entry name" value="NTF2-like_dom_sf"/>
</dbReference>
<accession>A0A2T2YNV6</accession>
<dbReference type="GO" id="GO:0030638">
    <property type="term" value="P:polyketide metabolic process"/>
    <property type="evidence" value="ECO:0007669"/>
    <property type="project" value="InterPro"/>
</dbReference>
<comment type="caution">
    <text evidence="1">The sequence shown here is derived from an EMBL/GenBank/DDBJ whole genome shotgun (WGS) entry which is preliminary data.</text>
</comment>
<evidence type="ECO:0000313" key="1">
    <source>
        <dbReference type="EMBL" id="PSR57159.1"/>
    </source>
</evidence>
<gene>
    <name evidence="1" type="ORF">AHMF7605_03570</name>
</gene>
<proteinExistence type="predicted"/>
<keyword evidence="2" id="KW-1185">Reference proteome</keyword>
<reference evidence="1 2" key="1">
    <citation type="submission" date="2018-03" db="EMBL/GenBank/DDBJ databases">
        <title>Adhaeribacter sp. HMF7605 Genome sequencing and assembly.</title>
        <authorList>
            <person name="Kang H."/>
            <person name="Kang J."/>
            <person name="Cha I."/>
            <person name="Kim H."/>
            <person name="Joh K."/>
        </authorList>
    </citation>
    <scope>NUCLEOTIDE SEQUENCE [LARGE SCALE GENOMIC DNA]</scope>
    <source>
        <strain evidence="1 2">HMF7605</strain>
    </source>
</reference>
<dbReference type="EMBL" id="PYFT01000001">
    <property type="protein sequence ID" value="PSR57159.1"/>
    <property type="molecule type" value="Genomic_DNA"/>
</dbReference>
<dbReference type="Pfam" id="PF07366">
    <property type="entry name" value="SnoaL"/>
    <property type="match status" value="1"/>
</dbReference>
<organism evidence="1 2">
    <name type="scientific">Adhaeribacter arboris</name>
    <dbReference type="NCBI Taxonomy" id="2072846"/>
    <lineage>
        <taxon>Bacteria</taxon>
        <taxon>Pseudomonadati</taxon>
        <taxon>Bacteroidota</taxon>
        <taxon>Cytophagia</taxon>
        <taxon>Cytophagales</taxon>
        <taxon>Hymenobacteraceae</taxon>
        <taxon>Adhaeribacter</taxon>
    </lineage>
</organism>
<dbReference type="InterPro" id="IPR009959">
    <property type="entry name" value="Cyclase_SnoaL-like"/>
</dbReference>
<name>A0A2T2YNV6_9BACT</name>
<dbReference type="Proteomes" id="UP000240357">
    <property type="component" value="Unassembled WGS sequence"/>
</dbReference>
<evidence type="ECO:0000313" key="2">
    <source>
        <dbReference type="Proteomes" id="UP000240357"/>
    </source>
</evidence>
<dbReference type="Gene3D" id="3.10.450.50">
    <property type="match status" value="1"/>
</dbReference>
<protein>
    <submittedName>
        <fullName evidence="1">Polyketide cyclase</fullName>
    </submittedName>
</protein>